<dbReference type="AlphaFoldDB" id="A0A2N1MPG8"/>
<evidence type="ECO:0000313" key="3">
    <source>
        <dbReference type="Proteomes" id="UP000233469"/>
    </source>
</evidence>
<evidence type="ECO:0000259" key="1">
    <source>
        <dbReference type="Pfam" id="PF25273"/>
    </source>
</evidence>
<dbReference type="Proteomes" id="UP000233469">
    <property type="component" value="Unassembled WGS sequence"/>
</dbReference>
<feature type="domain" description="DUF7869" evidence="1">
    <location>
        <begin position="428"/>
        <end position="498"/>
    </location>
</feature>
<accession>A0A2N1MPG8</accession>
<name>A0A2N1MPG8_9GLOM</name>
<comment type="caution">
    <text evidence="2">The sequence shown here is derived from an EMBL/GenBank/DDBJ whole genome shotgun (WGS) entry which is preliminary data.</text>
</comment>
<dbReference type="EMBL" id="LLXL01001639">
    <property type="protein sequence ID" value="PKK63506.1"/>
    <property type="molecule type" value="Genomic_DNA"/>
</dbReference>
<protein>
    <recommendedName>
        <fullName evidence="1">DUF7869 domain-containing protein</fullName>
    </recommendedName>
</protein>
<evidence type="ECO:0000313" key="2">
    <source>
        <dbReference type="EMBL" id="PKK63506.1"/>
    </source>
</evidence>
<gene>
    <name evidence="2" type="ORF">RhiirC2_788809</name>
</gene>
<reference evidence="2 3" key="1">
    <citation type="submission" date="2016-04" db="EMBL/GenBank/DDBJ databases">
        <title>Genome analyses suggest a sexual origin of heterokaryosis in a supposedly ancient asexual fungus.</title>
        <authorList>
            <person name="Ropars J."/>
            <person name="Sedzielewska K."/>
            <person name="Noel J."/>
            <person name="Charron P."/>
            <person name="Farinelli L."/>
            <person name="Marton T."/>
            <person name="Kruger M."/>
            <person name="Pelin A."/>
            <person name="Brachmann A."/>
            <person name="Corradi N."/>
        </authorList>
    </citation>
    <scope>NUCLEOTIDE SEQUENCE [LARGE SCALE GENOMIC DNA]</scope>
    <source>
        <strain evidence="2 3">C2</strain>
    </source>
</reference>
<sequence length="594" mass="70022">MSQSTHVLFSNIFSETHPELHTLQQDLEQLQTAYLSDDHESNDIDSDNNTDTIPQHLVYVLIEEYEPNEQLHEDDKVDEAVFSPEQIQKFHQIYEKITMIEDDNEHNDKNQDIKNNLDKFDKIAQRQKLNITECCKEKCLKNKTINIEEAITRYQHFNKLTYGTKICNSAFLTIYGIGTKQWENARKHYIQYNINPRKHKLEGRSSNHAISFDDILNILTFIMNYANTHGLPSPGRHFKKETLPIVFLPVGESYSSLYRIYKDILENEDKKPIHLTTFWRIWQKYISEVKFLSPRSDLCFLCKSMRFNIKFWLPHELEEKVPEWQTHISWAQKERDYYKKCIEQSKHILQGHSFSRSGKPNSIDIVNHISWDFAEQVKLPYSSQQEGTTYFKSLYSVQVFRVCEDAFPRQVNYLIKEEESVGKGADVNKNNAMIMYLAWRVMNNLHEEITYSFMVAGHTKFSPDGFFGLFKLKLRKSEVDNLDDLVQVVENSTTEFLTNYFKNVPSILKQHHFFFSKDKIGSVEISETVDGERHLIDIRKSNMKKPSGFPCEISSKGLSIERQWYLYEQIRVHVQDPSKQDHLYPKPIEPKPKK</sequence>
<dbReference type="VEuPathDB" id="FungiDB:FUN_011147"/>
<reference evidence="2 3" key="2">
    <citation type="submission" date="2017-10" db="EMBL/GenBank/DDBJ databases">
        <title>Extensive intraspecific genome diversity in a model arbuscular mycorrhizal fungus.</title>
        <authorList>
            <person name="Chen E.C.H."/>
            <person name="Morin E."/>
            <person name="Baudet D."/>
            <person name="Noel J."/>
            <person name="Ndikumana S."/>
            <person name="Charron P."/>
            <person name="St-Onge C."/>
            <person name="Giorgi J."/>
            <person name="Grigoriev I.V."/>
            <person name="Roux C."/>
            <person name="Martin F.M."/>
            <person name="Corradi N."/>
        </authorList>
    </citation>
    <scope>NUCLEOTIDE SEQUENCE [LARGE SCALE GENOMIC DNA]</scope>
    <source>
        <strain evidence="2 3">C2</strain>
    </source>
</reference>
<dbReference type="PANTHER" id="PTHR34415">
    <property type="entry name" value="INTEGRASE CATALYTIC DOMAIN-CONTAINING PROTEIN"/>
    <property type="match status" value="1"/>
</dbReference>
<dbReference type="InterPro" id="IPR057191">
    <property type="entry name" value="DUF7869"/>
</dbReference>
<organism evidence="2 3">
    <name type="scientific">Rhizophagus irregularis</name>
    <dbReference type="NCBI Taxonomy" id="588596"/>
    <lineage>
        <taxon>Eukaryota</taxon>
        <taxon>Fungi</taxon>
        <taxon>Fungi incertae sedis</taxon>
        <taxon>Mucoromycota</taxon>
        <taxon>Glomeromycotina</taxon>
        <taxon>Glomeromycetes</taxon>
        <taxon>Glomerales</taxon>
        <taxon>Glomeraceae</taxon>
        <taxon>Rhizophagus</taxon>
    </lineage>
</organism>
<proteinExistence type="predicted"/>
<dbReference type="PANTHER" id="PTHR34415:SF1">
    <property type="entry name" value="INTEGRASE CATALYTIC DOMAIN-CONTAINING PROTEIN"/>
    <property type="match status" value="1"/>
</dbReference>
<dbReference type="Pfam" id="PF25273">
    <property type="entry name" value="DUF7869"/>
    <property type="match status" value="1"/>
</dbReference>
<dbReference type="VEuPathDB" id="FungiDB:RhiirA1_524327"/>